<name>L0RUA2_MYCC1</name>
<keyword evidence="1" id="KW-0472">Membrane</keyword>
<reference evidence="3" key="1">
    <citation type="journal article" date="2013" name="Genome Announc.">
        <title>Complete genome sequence of Mycoplasma cynos strain C142.</title>
        <authorList>
            <person name="Walker C.A."/>
            <person name="Mannering S.A."/>
            <person name="Shields S."/>
            <person name="Blake D.P."/>
            <person name="Brownlie J."/>
        </authorList>
    </citation>
    <scope>NUCLEOTIDE SEQUENCE [LARGE SCALE GENOMIC DNA]</scope>
    <source>
        <strain evidence="3">C142</strain>
    </source>
</reference>
<accession>L0RUA2</accession>
<keyword evidence="1" id="KW-1133">Transmembrane helix</keyword>
<dbReference type="EMBL" id="HF559394">
    <property type="protein sequence ID" value="CCP23814.1"/>
    <property type="molecule type" value="Genomic_DNA"/>
</dbReference>
<dbReference type="AlphaFoldDB" id="L0RUA2"/>
<sequence length="92" mass="10693">MSHKYSPFKYVKKSLGSVRMIFPSLTCFGFYYFLKIHSKICFLKLVSFPNVRKLGLINEKLLKKLLGLLNDLNPSYPWYLPLPELPTPPKGK</sequence>
<keyword evidence="1" id="KW-0812">Transmembrane</keyword>
<dbReference type="KEGG" id="mcy:MCYN_0082"/>
<proteinExistence type="predicted"/>
<dbReference type="Proteomes" id="UP000010466">
    <property type="component" value="Chromosome"/>
</dbReference>
<evidence type="ECO:0000313" key="3">
    <source>
        <dbReference type="Proteomes" id="UP000010466"/>
    </source>
</evidence>
<feature type="transmembrane region" description="Helical" evidence="1">
    <location>
        <begin position="16"/>
        <end position="34"/>
    </location>
</feature>
<evidence type="ECO:0000256" key="1">
    <source>
        <dbReference type="SAM" id="Phobius"/>
    </source>
</evidence>
<keyword evidence="3" id="KW-1185">Reference proteome</keyword>
<protein>
    <submittedName>
        <fullName evidence="2">Uncharacterized protein</fullName>
    </submittedName>
</protein>
<evidence type="ECO:0000313" key="2">
    <source>
        <dbReference type="EMBL" id="CCP23814.1"/>
    </source>
</evidence>
<organism evidence="2 3">
    <name type="scientific">Mycoplasmopsis cynos (strain C142)</name>
    <name type="common">Mycoplasma cynos</name>
    <dbReference type="NCBI Taxonomy" id="1246955"/>
    <lineage>
        <taxon>Bacteria</taxon>
        <taxon>Bacillati</taxon>
        <taxon>Mycoplasmatota</taxon>
        <taxon>Mycoplasmoidales</taxon>
        <taxon>Metamycoplasmataceae</taxon>
        <taxon>Mycoplasmopsis</taxon>
    </lineage>
</organism>
<gene>
    <name evidence="2" type="primary">MCYN0082</name>
    <name evidence="2" type="ordered locus">MCYN_0082</name>
</gene>
<dbReference type="HOGENOM" id="CLU_2410040_0_0_14"/>